<dbReference type="OrthoDB" id="3426404at2"/>
<comment type="subcellular location">
    <subcellularLocation>
        <location evidence="1">Cell membrane</location>
        <topology evidence="1">Multi-pass membrane protein</topology>
    </subcellularLocation>
</comment>
<proteinExistence type="inferred from homology"/>
<feature type="domain" description="VTT" evidence="8">
    <location>
        <begin position="12"/>
        <end position="116"/>
    </location>
</feature>
<comment type="caution">
    <text evidence="9">The sequence shown here is derived from an EMBL/GenBank/DDBJ whole genome shotgun (WGS) entry which is preliminary data.</text>
</comment>
<dbReference type="Proteomes" id="UP000237846">
    <property type="component" value="Unassembled WGS sequence"/>
</dbReference>
<gene>
    <name evidence="9" type="ORF">CLV72_101722</name>
</gene>
<feature type="transmembrane region" description="Helical" evidence="7">
    <location>
        <begin position="130"/>
        <end position="151"/>
    </location>
</feature>
<dbReference type="RefSeq" id="WP_106239102.1">
    <property type="nucleotide sequence ID" value="NZ_PVZC01000001.1"/>
</dbReference>
<keyword evidence="10" id="KW-1185">Reference proteome</keyword>
<accession>A0A2T0QE01</accession>
<dbReference type="Pfam" id="PF09335">
    <property type="entry name" value="VTT_dom"/>
    <property type="match status" value="1"/>
</dbReference>
<evidence type="ECO:0000256" key="7">
    <source>
        <dbReference type="SAM" id="Phobius"/>
    </source>
</evidence>
<evidence type="ECO:0000313" key="9">
    <source>
        <dbReference type="EMBL" id="PRY02122.1"/>
    </source>
</evidence>
<dbReference type="GO" id="GO:0005886">
    <property type="term" value="C:plasma membrane"/>
    <property type="evidence" value="ECO:0007669"/>
    <property type="project" value="UniProtKB-SubCell"/>
</dbReference>
<evidence type="ECO:0000256" key="2">
    <source>
        <dbReference type="ARBA" id="ARBA00010792"/>
    </source>
</evidence>
<evidence type="ECO:0000256" key="3">
    <source>
        <dbReference type="ARBA" id="ARBA00022475"/>
    </source>
</evidence>
<evidence type="ECO:0000256" key="4">
    <source>
        <dbReference type="ARBA" id="ARBA00022692"/>
    </source>
</evidence>
<dbReference type="InterPro" id="IPR051311">
    <property type="entry name" value="DedA_domain"/>
</dbReference>
<evidence type="ECO:0000256" key="5">
    <source>
        <dbReference type="ARBA" id="ARBA00022989"/>
    </source>
</evidence>
<protein>
    <submittedName>
        <fullName evidence="9">Membrane protein DedA with SNARE-associated domain</fullName>
    </submittedName>
</protein>
<evidence type="ECO:0000256" key="6">
    <source>
        <dbReference type="ARBA" id="ARBA00023136"/>
    </source>
</evidence>
<evidence type="ECO:0000256" key="1">
    <source>
        <dbReference type="ARBA" id="ARBA00004651"/>
    </source>
</evidence>
<dbReference type="PANTHER" id="PTHR42709">
    <property type="entry name" value="ALKALINE PHOSPHATASE LIKE PROTEIN"/>
    <property type="match status" value="1"/>
</dbReference>
<organism evidence="9 10">
    <name type="scientific">Allonocardiopsis opalescens</name>
    <dbReference type="NCBI Taxonomy" id="1144618"/>
    <lineage>
        <taxon>Bacteria</taxon>
        <taxon>Bacillati</taxon>
        <taxon>Actinomycetota</taxon>
        <taxon>Actinomycetes</taxon>
        <taxon>Streptosporangiales</taxon>
        <taxon>Allonocardiopsis</taxon>
    </lineage>
</organism>
<feature type="transmembrane region" description="Helical" evidence="7">
    <location>
        <begin position="97"/>
        <end position="124"/>
    </location>
</feature>
<feature type="transmembrane region" description="Helical" evidence="7">
    <location>
        <begin position="6"/>
        <end position="25"/>
    </location>
</feature>
<dbReference type="AlphaFoldDB" id="A0A2T0QE01"/>
<keyword evidence="4 7" id="KW-0812">Transmembrane</keyword>
<evidence type="ECO:0000313" key="10">
    <source>
        <dbReference type="Proteomes" id="UP000237846"/>
    </source>
</evidence>
<comment type="similarity">
    <text evidence="2">Belongs to the DedA family.</text>
</comment>
<reference evidence="9 10" key="1">
    <citation type="submission" date="2018-03" db="EMBL/GenBank/DDBJ databases">
        <title>Genomic Encyclopedia of Archaeal and Bacterial Type Strains, Phase II (KMG-II): from individual species to whole genera.</title>
        <authorList>
            <person name="Goeker M."/>
        </authorList>
    </citation>
    <scope>NUCLEOTIDE SEQUENCE [LARGE SCALE GENOMIC DNA]</scope>
    <source>
        <strain evidence="9 10">DSM 45601</strain>
    </source>
</reference>
<keyword evidence="6 7" id="KW-0472">Membrane</keyword>
<sequence>MDEYPFLAGLPFWVVYLSLFGIVFARAQATYWIGRAAAAGLHRSRLGGRIEGGRLGRAERIIGRFGPPAVTLSFMTVGIQTAVNATAGAMRMPFGRYLLALVPGCLIWAGIYSTVGMAALWAWLRLLAGSPAGAAAVAAAAAAAVAAAVWWRIARRRRARAEPEREPVPPAR</sequence>
<name>A0A2T0QE01_9ACTN</name>
<dbReference type="EMBL" id="PVZC01000001">
    <property type="protein sequence ID" value="PRY02122.1"/>
    <property type="molecule type" value="Genomic_DNA"/>
</dbReference>
<keyword evidence="5 7" id="KW-1133">Transmembrane helix</keyword>
<dbReference type="PANTHER" id="PTHR42709:SF6">
    <property type="entry name" value="UNDECAPRENYL PHOSPHATE TRANSPORTER A"/>
    <property type="match status" value="1"/>
</dbReference>
<keyword evidence="3" id="KW-1003">Cell membrane</keyword>
<evidence type="ECO:0000259" key="8">
    <source>
        <dbReference type="Pfam" id="PF09335"/>
    </source>
</evidence>
<dbReference type="InterPro" id="IPR032816">
    <property type="entry name" value="VTT_dom"/>
</dbReference>